<dbReference type="Proteomes" id="UP001203852">
    <property type="component" value="Unassembled WGS sequence"/>
</dbReference>
<name>A0AAN6IG33_9EURO</name>
<dbReference type="Pfam" id="PF02668">
    <property type="entry name" value="TauD"/>
    <property type="match status" value="1"/>
</dbReference>
<sequence length="322" mass="35905">MGSYIEEPEFKTITVKPLHPTFGAEVEGVNFHHLSDGQFNEILAAMAKHGFCMFRNTGLDDANHIQFSYRIGDLDTMKTLFAAGNIDDQGSVLDPNSPRAHYGKGNALFHVDSSFNPRRASFSLLRAVEIPPPGNGGNTDFADSRTAWDELDPALQQELLENDCVVHHSVAQSRKLGSPEFFKDLDPTNQGKMARHRLVQIHEPSGRRNIYIAAHSHHIEGVSKEKSDQLMKTLLEHVTKKKNTVSVGWKNPSDMIIWDNRCTLHKANGGTFEGKYRRDLRRTTVHDDSSTAWGLNEVEPDTAKWIVNHAATKSAGVTKVQG</sequence>
<evidence type="ECO:0000259" key="6">
    <source>
        <dbReference type="Pfam" id="PF02668"/>
    </source>
</evidence>
<comment type="similarity">
    <text evidence="1">Belongs to the TfdA dioxygenase family.</text>
</comment>
<dbReference type="Gene3D" id="3.60.130.10">
    <property type="entry name" value="Clavaminate synthase-like"/>
    <property type="match status" value="1"/>
</dbReference>
<proteinExistence type="inferred from homology"/>
<evidence type="ECO:0000313" key="7">
    <source>
        <dbReference type="EMBL" id="KAI1614109.1"/>
    </source>
</evidence>
<dbReference type="InterPro" id="IPR003819">
    <property type="entry name" value="TauD/TfdA-like"/>
</dbReference>
<keyword evidence="2" id="KW-0479">Metal-binding</keyword>
<keyword evidence="4" id="KW-0560">Oxidoreductase</keyword>
<dbReference type="PANTHER" id="PTHR43779:SF3">
    <property type="entry name" value="(3R)-3-[(CARBOXYMETHYL)AMINO]FATTY ACID OXYGENASE_DECARBOXYLASE"/>
    <property type="match status" value="1"/>
</dbReference>
<evidence type="ECO:0000256" key="1">
    <source>
        <dbReference type="ARBA" id="ARBA00005896"/>
    </source>
</evidence>
<keyword evidence="8" id="KW-1185">Reference proteome</keyword>
<evidence type="ECO:0000256" key="2">
    <source>
        <dbReference type="ARBA" id="ARBA00022723"/>
    </source>
</evidence>
<dbReference type="AlphaFoldDB" id="A0AAN6IG33"/>
<gene>
    <name evidence="7" type="ORF">EDD36DRAFT_486849</name>
</gene>
<dbReference type="InterPro" id="IPR051178">
    <property type="entry name" value="TfdA_dioxygenase"/>
</dbReference>
<evidence type="ECO:0000313" key="8">
    <source>
        <dbReference type="Proteomes" id="UP001203852"/>
    </source>
</evidence>
<protein>
    <submittedName>
        <fullName evidence="7">Alpha-ketoglutarate-dependent 2,4-dichlorophenoxyacetate dioxygenase</fullName>
    </submittedName>
</protein>
<keyword evidence="5" id="KW-0408">Iron</keyword>
<evidence type="ECO:0000256" key="3">
    <source>
        <dbReference type="ARBA" id="ARBA00022964"/>
    </source>
</evidence>
<dbReference type="PANTHER" id="PTHR43779">
    <property type="entry name" value="DIOXYGENASE RV0097-RELATED"/>
    <property type="match status" value="1"/>
</dbReference>
<dbReference type="InterPro" id="IPR042098">
    <property type="entry name" value="TauD-like_sf"/>
</dbReference>
<comment type="caution">
    <text evidence="7">The sequence shown here is derived from an EMBL/GenBank/DDBJ whole genome shotgun (WGS) entry which is preliminary data.</text>
</comment>
<keyword evidence="3 7" id="KW-0223">Dioxygenase</keyword>
<feature type="domain" description="TauD/TfdA-like" evidence="6">
    <location>
        <begin position="15"/>
        <end position="284"/>
    </location>
</feature>
<organism evidence="7 8">
    <name type="scientific">Exophiala viscosa</name>
    <dbReference type="NCBI Taxonomy" id="2486360"/>
    <lineage>
        <taxon>Eukaryota</taxon>
        <taxon>Fungi</taxon>
        <taxon>Dikarya</taxon>
        <taxon>Ascomycota</taxon>
        <taxon>Pezizomycotina</taxon>
        <taxon>Eurotiomycetes</taxon>
        <taxon>Chaetothyriomycetidae</taxon>
        <taxon>Chaetothyriales</taxon>
        <taxon>Herpotrichiellaceae</taxon>
        <taxon>Exophiala</taxon>
    </lineage>
</organism>
<dbReference type="EMBL" id="MU404353">
    <property type="protein sequence ID" value="KAI1614109.1"/>
    <property type="molecule type" value="Genomic_DNA"/>
</dbReference>
<dbReference type="GO" id="GO:0051213">
    <property type="term" value="F:dioxygenase activity"/>
    <property type="evidence" value="ECO:0007669"/>
    <property type="project" value="UniProtKB-KW"/>
</dbReference>
<reference evidence="7" key="1">
    <citation type="journal article" date="2022" name="bioRxiv">
        <title>Deciphering the potential niche of two novel black yeast fungi from a biological soil crust based on their genomes, phenotypes, and melanin regulation.</title>
        <authorList>
            <consortium name="DOE Joint Genome Institute"/>
            <person name="Carr E.C."/>
            <person name="Barton Q."/>
            <person name="Grambo S."/>
            <person name="Sullivan M."/>
            <person name="Renfro C.M."/>
            <person name="Kuo A."/>
            <person name="Pangilinan J."/>
            <person name="Lipzen A."/>
            <person name="Keymanesh K."/>
            <person name="Savage E."/>
            <person name="Barry K."/>
            <person name="Grigoriev I.V."/>
            <person name="Riekhof W.R."/>
            <person name="Harris S.S."/>
        </authorList>
    </citation>
    <scope>NUCLEOTIDE SEQUENCE</scope>
    <source>
        <strain evidence="7">JF 03-4F</strain>
    </source>
</reference>
<dbReference type="GO" id="GO:0046872">
    <property type="term" value="F:metal ion binding"/>
    <property type="evidence" value="ECO:0007669"/>
    <property type="project" value="UniProtKB-KW"/>
</dbReference>
<dbReference type="SUPFAM" id="SSF51197">
    <property type="entry name" value="Clavaminate synthase-like"/>
    <property type="match status" value="1"/>
</dbReference>
<accession>A0AAN6IG33</accession>
<evidence type="ECO:0000256" key="4">
    <source>
        <dbReference type="ARBA" id="ARBA00023002"/>
    </source>
</evidence>
<evidence type="ECO:0000256" key="5">
    <source>
        <dbReference type="ARBA" id="ARBA00023004"/>
    </source>
</evidence>